<sequence>MGQWKAQKLDHFSKRFKGLFANGNDTQLQHRLLHETWDAVETEILCTLFHVREQFQRVMRLAM</sequence>
<evidence type="ECO:0000313" key="2">
    <source>
        <dbReference type="Proteomes" id="UP000242180"/>
    </source>
</evidence>
<organism evidence="1 2">
    <name type="scientific">Syncephalastrum racemosum</name>
    <name type="common">Filamentous fungus</name>
    <dbReference type="NCBI Taxonomy" id="13706"/>
    <lineage>
        <taxon>Eukaryota</taxon>
        <taxon>Fungi</taxon>
        <taxon>Fungi incertae sedis</taxon>
        <taxon>Mucoromycota</taxon>
        <taxon>Mucoromycotina</taxon>
        <taxon>Mucoromycetes</taxon>
        <taxon>Mucorales</taxon>
        <taxon>Syncephalastraceae</taxon>
        <taxon>Syncephalastrum</taxon>
    </lineage>
</organism>
<dbReference type="AlphaFoldDB" id="A0A1X2HKP8"/>
<dbReference type="InParanoid" id="A0A1X2HKP8"/>
<name>A0A1X2HKP8_SYNRA</name>
<protein>
    <submittedName>
        <fullName evidence="1">Uncharacterized protein</fullName>
    </submittedName>
</protein>
<gene>
    <name evidence="1" type="ORF">BCR43DRAFT_513302</name>
</gene>
<dbReference type="Proteomes" id="UP000242180">
    <property type="component" value="Unassembled WGS sequence"/>
</dbReference>
<evidence type="ECO:0000313" key="1">
    <source>
        <dbReference type="EMBL" id="ORY99166.1"/>
    </source>
</evidence>
<comment type="caution">
    <text evidence="1">The sequence shown here is derived from an EMBL/GenBank/DDBJ whole genome shotgun (WGS) entry which is preliminary data.</text>
</comment>
<keyword evidence="2" id="KW-1185">Reference proteome</keyword>
<accession>A0A1X2HKP8</accession>
<proteinExistence type="predicted"/>
<reference evidence="1 2" key="1">
    <citation type="submission" date="2016-07" db="EMBL/GenBank/DDBJ databases">
        <title>Pervasive Adenine N6-methylation of Active Genes in Fungi.</title>
        <authorList>
            <consortium name="DOE Joint Genome Institute"/>
            <person name="Mondo S.J."/>
            <person name="Dannebaum R.O."/>
            <person name="Kuo R.C."/>
            <person name="Labutti K."/>
            <person name="Haridas S."/>
            <person name="Kuo A."/>
            <person name="Salamov A."/>
            <person name="Ahrendt S.R."/>
            <person name="Lipzen A."/>
            <person name="Sullivan W."/>
            <person name="Andreopoulos W.B."/>
            <person name="Clum A."/>
            <person name="Lindquist E."/>
            <person name="Daum C."/>
            <person name="Ramamoorthy G.K."/>
            <person name="Gryganskyi A."/>
            <person name="Culley D."/>
            <person name="Magnuson J.K."/>
            <person name="James T.Y."/>
            <person name="O'Malley M.A."/>
            <person name="Stajich J.E."/>
            <person name="Spatafora J.W."/>
            <person name="Visel A."/>
            <person name="Grigoriev I.V."/>
        </authorList>
    </citation>
    <scope>NUCLEOTIDE SEQUENCE [LARGE SCALE GENOMIC DNA]</scope>
    <source>
        <strain evidence="1 2">NRRL 2496</strain>
    </source>
</reference>
<dbReference type="EMBL" id="MCGN01000003">
    <property type="protein sequence ID" value="ORY99166.1"/>
    <property type="molecule type" value="Genomic_DNA"/>
</dbReference>